<protein>
    <submittedName>
        <fullName evidence="2">Uncharacterized protein</fullName>
    </submittedName>
</protein>
<proteinExistence type="predicted"/>
<dbReference type="AlphaFoldDB" id="A0A9P9WDK1"/>
<name>A0A9P9WDK1_9PEZI</name>
<feature type="chain" id="PRO_5040334832" evidence="1">
    <location>
        <begin position="26"/>
        <end position="177"/>
    </location>
</feature>
<evidence type="ECO:0000256" key="1">
    <source>
        <dbReference type="SAM" id="SignalP"/>
    </source>
</evidence>
<accession>A0A9P9WDK1</accession>
<sequence length="177" mass="19142">MRINVYKSAVLAGLILACPVRSTITFETVLEATRDITAITTTVDGLIEDPSIINLIKAVPSLVSETVQLATDIAHDLFSDDSVPLNQTEQLDACSTFKDFATAEFDLVTTIAEKVAVLATSWIPFASILQGLFHDLEQVIDTAAAMVIKVAPVCSSETKDLQTSLDTSFQRIYDSLS</sequence>
<gene>
    <name evidence="2" type="ORF">JX265_010862</name>
</gene>
<evidence type="ECO:0000313" key="3">
    <source>
        <dbReference type="Proteomes" id="UP000829685"/>
    </source>
</evidence>
<reference evidence="2" key="1">
    <citation type="submission" date="2021-03" db="EMBL/GenBank/DDBJ databases">
        <title>Revisited historic fungal species revealed as producer of novel bioactive compounds through whole genome sequencing and comparative genomics.</title>
        <authorList>
            <person name="Vignolle G.A."/>
            <person name="Hochenegger N."/>
            <person name="Mach R.L."/>
            <person name="Mach-Aigner A.R."/>
            <person name="Javad Rahimi M."/>
            <person name="Salim K.A."/>
            <person name="Chan C.M."/>
            <person name="Lim L.B.L."/>
            <person name="Cai F."/>
            <person name="Druzhinina I.S."/>
            <person name="U'Ren J.M."/>
            <person name="Derntl C."/>
        </authorList>
    </citation>
    <scope>NUCLEOTIDE SEQUENCE</scope>
    <source>
        <strain evidence="2">TUCIM 5799</strain>
    </source>
</reference>
<organism evidence="2 3">
    <name type="scientific">Neoarthrinium moseri</name>
    <dbReference type="NCBI Taxonomy" id="1658444"/>
    <lineage>
        <taxon>Eukaryota</taxon>
        <taxon>Fungi</taxon>
        <taxon>Dikarya</taxon>
        <taxon>Ascomycota</taxon>
        <taxon>Pezizomycotina</taxon>
        <taxon>Sordariomycetes</taxon>
        <taxon>Xylariomycetidae</taxon>
        <taxon>Amphisphaeriales</taxon>
        <taxon>Apiosporaceae</taxon>
        <taxon>Neoarthrinium</taxon>
    </lineage>
</organism>
<dbReference type="PROSITE" id="PS51257">
    <property type="entry name" value="PROKAR_LIPOPROTEIN"/>
    <property type="match status" value="1"/>
</dbReference>
<keyword evidence="1" id="KW-0732">Signal</keyword>
<keyword evidence="3" id="KW-1185">Reference proteome</keyword>
<comment type="caution">
    <text evidence="2">The sequence shown here is derived from an EMBL/GenBank/DDBJ whole genome shotgun (WGS) entry which is preliminary data.</text>
</comment>
<evidence type="ECO:0000313" key="2">
    <source>
        <dbReference type="EMBL" id="KAI1858194.1"/>
    </source>
</evidence>
<feature type="signal peptide" evidence="1">
    <location>
        <begin position="1"/>
        <end position="25"/>
    </location>
</feature>
<dbReference type="Proteomes" id="UP000829685">
    <property type="component" value="Unassembled WGS sequence"/>
</dbReference>
<dbReference type="EMBL" id="JAFIMR010000037">
    <property type="protein sequence ID" value="KAI1858194.1"/>
    <property type="molecule type" value="Genomic_DNA"/>
</dbReference>